<evidence type="ECO:0000313" key="3">
    <source>
        <dbReference type="EMBL" id="NIJ54449.1"/>
    </source>
</evidence>
<gene>
    <name evidence="3" type="ORF">FHS68_003631</name>
</gene>
<feature type="domain" description="Signal transduction histidine kinase internal region" evidence="2">
    <location>
        <begin position="160"/>
        <end position="236"/>
    </location>
</feature>
<keyword evidence="1" id="KW-0812">Transmembrane</keyword>
<dbReference type="EMBL" id="JAASQJ010000003">
    <property type="protein sequence ID" value="NIJ54449.1"/>
    <property type="molecule type" value="Genomic_DNA"/>
</dbReference>
<sequence>MKRLFKIVFPGIYGLINYFTIRLLQDIGSSFHFWQRPVLTTSLELGISIITGYVVVFGVSRICDYTDRHRVAGEADSASLGKELLMVVAMSVIVANGILLPFTALTDDGLSMNDMATINTIPLLYTLIYYGIIRSRTYLKGYVQHRLLSEKLANENLQTELRFLKAQYHPHFLFNALNTIYFQIDDDVPGAKQSIELLSELLRYQLYDRQQKVTMREELAYLQNYILLHKVRTSKKMKLKTEFDPTLSDQQVYPLLFLPLVENAFKYVGGNYGITIAATSSSDGITFRVENDLPELDHARAEKGGIGIENLKRRLELLYPGRHHLLLEKQSDHFTAELELIF</sequence>
<dbReference type="InterPro" id="IPR050640">
    <property type="entry name" value="Bact_2-comp_sensor_kinase"/>
</dbReference>
<feature type="transmembrane region" description="Helical" evidence="1">
    <location>
        <begin position="45"/>
        <end position="63"/>
    </location>
</feature>
<feature type="transmembrane region" description="Helical" evidence="1">
    <location>
        <begin position="116"/>
        <end position="133"/>
    </location>
</feature>
<comment type="caution">
    <text evidence="3">The sequence shown here is derived from an EMBL/GenBank/DDBJ whole genome shotgun (WGS) entry which is preliminary data.</text>
</comment>
<dbReference type="PANTHER" id="PTHR34220">
    <property type="entry name" value="SENSOR HISTIDINE KINASE YPDA"/>
    <property type="match status" value="1"/>
</dbReference>
<feature type="transmembrane region" description="Helical" evidence="1">
    <location>
        <begin position="84"/>
        <end position="104"/>
    </location>
</feature>
<dbReference type="SUPFAM" id="SSF55874">
    <property type="entry name" value="ATPase domain of HSP90 chaperone/DNA topoisomerase II/histidine kinase"/>
    <property type="match status" value="1"/>
</dbReference>
<keyword evidence="4" id="KW-1185">Reference proteome</keyword>
<feature type="transmembrane region" description="Helical" evidence="1">
    <location>
        <begin position="7"/>
        <end position="25"/>
    </location>
</feature>
<reference evidence="3 4" key="1">
    <citation type="submission" date="2020-03" db="EMBL/GenBank/DDBJ databases">
        <title>Genomic Encyclopedia of Type Strains, Phase IV (KMG-IV): sequencing the most valuable type-strain genomes for metagenomic binning, comparative biology and taxonomic classification.</title>
        <authorList>
            <person name="Goeker M."/>
        </authorList>
    </citation>
    <scope>NUCLEOTIDE SEQUENCE [LARGE SCALE GENOMIC DNA]</scope>
    <source>
        <strain evidence="3 4">DSM 102865</strain>
    </source>
</reference>
<dbReference type="Pfam" id="PF06580">
    <property type="entry name" value="His_kinase"/>
    <property type="match status" value="1"/>
</dbReference>
<keyword evidence="3" id="KW-0808">Transferase</keyword>
<keyword evidence="1" id="KW-1133">Transmembrane helix</keyword>
<organism evidence="3 4">
    <name type="scientific">Dyadobacter arcticus</name>
    <dbReference type="NCBI Taxonomy" id="1078754"/>
    <lineage>
        <taxon>Bacteria</taxon>
        <taxon>Pseudomonadati</taxon>
        <taxon>Bacteroidota</taxon>
        <taxon>Cytophagia</taxon>
        <taxon>Cytophagales</taxon>
        <taxon>Spirosomataceae</taxon>
        <taxon>Dyadobacter</taxon>
    </lineage>
</organism>
<protein>
    <submittedName>
        <fullName evidence="3">Sensor histidine kinase YesM</fullName>
    </submittedName>
</protein>
<evidence type="ECO:0000256" key="1">
    <source>
        <dbReference type="SAM" id="Phobius"/>
    </source>
</evidence>
<dbReference type="InterPro" id="IPR036890">
    <property type="entry name" value="HATPase_C_sf"/>
</dbReference>
<proteinExistence type="predicted"/>
<evidence type="ECO:0000313" key="4">
    <source>
        <dbReference type="Proteomes" id="UP001179181"/>
    </source>
</evidence>
<dbReference type="RefSeq" id="WP_167272646.1">
    <property type="nucleotide sequence ID" value="NZ_JAASQJ010000003.1"/>
</dbReference>
<dbReference type="InterPro" id="IPR010559">
    <property type="entry name" value="Sig_transdc_His_kin_internal"/>
</dbReference>
<dbReference type="GO" id="GO:0016301">
    <property type="term" value="F:kinase activity"/>
    <property type="evidence" value="ECO:0007669"/>
    <property type="project" value="UniProtKB-KW"/>
</dbReference>
<dbReference type="Gene3D" id="3.30.565.10">
    <property type="entry name" value="Histidine kinase-like ATPase, C-terminal domain"/>
    <property type="match status" value="1"/>
</dbReference>
<accession>A0ABX0UQR2</accession>
<evidence type="ECO:0000259" key="2">
    <source>
        <dbReference type="Pfam" id="PF06580"/>
    </source>
</evidence>
<keyword evidence="3" id="KW-0418">Kinase</keyword>
<dbReference type="Proteomes" id="UP001179181">
    <property type="component" value="Unassembled WGS sequence"/>
</dbReference>
<keyword evidence="1" id="KW-0472">Membrane</keyword>
<dbReference type="PANTHER" id="PTHR34220:SF7">
    <property type="entry name" value="SENSOR HISTIDINE KINASE YPDA"/>
    <property type="match status" value="1"/>
</dbReference>
<name>A0ABX0UQR2_9BACT</name>